<evidence type="ECO:0000313" key="1">
    <source>
        <dbReference type="EMBL" id="MFL0250627.1"/>
    </source>
</evidence>
<reference evidence="1 2" key="1">
    <citation type="submission" date="2024-11" db="EMBL/GenBank/DDBJ databases">
        <authorList>
            <person name="Heng Y.C."/>
            <person name="Lim A.C.H."/>
            <person name="Lee J.K.Y."/>
            <person name="Kittelmann S."/>
        </authorList>
    </citation>
    <scope>NUCLEOTIDE SEQUENCE [LARGE SCALE GENOMIC DNA]</scope>
    <source>
        <strain evidence="1 2">WILCCON 0114</strain>
    </source>
</reference>
<comment type="caution">
    <text evidence="1">The sequence shown here is derived from an EMBL/GenBank/DDBJ whole genome shotgun (WGS) entry which is preliminary data.</text>
</comment>
<dbReference type="EMBL" id="JBJIAA010000007">
    <property type="protein sequence ID" value="MFL0250627.1"/>
    <property type="molecule type" value="Genomic_DNA"/>
</dbReference>
<name>A0ABW8TFV7_9CLOT</name>
<dbReference type="RefSeq" id="WP_406787292.1">
    <property type="nucleotide sequence ID" value="NZ_JBJIAA010000007.1"/>
</dbReference>
<gene>
    <name evidence="1" type="ORF">ACJDT4_09365</name>
</gene>
<organism evidence="1 2">
    <name type="scientific">Clostridium neuense</name>
    <dbReference type="NCBI Taxonomy" id="1728934"/>
    <lineage>
        <taxon>Bacteria</taxon>
        <taxon>Bacillati</taxon>
        <taxon>Bacillota</taxon>
        <taxon>Clostridia</taxon>
        <taxon>Eubacteriales</taxon>
        <taxon>Clostridiaceae</taxon>
        <taxon>Clostridium</taxon>
    </lineage>
</organism>
<evidence type="ECO:0000313" key="2">
    <source>
        <dbReference type="Proteomes" id="UP001623592"/>
    </source>
</evidence>
<protein>
    <submittedName>
        <fullName evidence="1">Uncharacterized protein</fullName>
    </submittedName>
</protein>
<dbReference type="Proteomes" id="UP001623592">
    <property type="component" value="Unassembled WGS sequence"/>
</dbReference>
<proteinExistence type="predicted"/>
<accession>A0ABW8TFV7</accession>
<keyword evidence="2" id="KW-1185">Reference proteome</keyword>
<sequence length="68" mass="7814">MDDNKLDCDKLLNMIAESMGGKVVTWNTVNETITKNISFARIVSTSKYISKEEREIIEQRSYVGEIQE</sequence>